<dbReference type="EMBL" id="PDCR01000013">
    <property type="protein sequence ID" value="PEG54338.1"/>
    <property type="molecule type" value="Genomic_DNA"/>
</dbReference>
<evidence type="ECO:0000313" key="6">
    <source>
        <dbReference type="Proteomes" id="UP000191039"/>
    </source>
</evidence>
<comment type="caution">
    <text evidence="4">The sequence shown here is derived from an EMBL/GenBank/DDBJ whole genome shotgun (WGS) entry which is preliminary data.</text>
</comment>
<sequence length="129" mass="12859">MSDGPPQPAPGDPGGPVEYPADAVLPPPVYPGPPGYPGWDPYRAPKPPGTNGKAIAALVCALAGLAFCGLPSVAGLVFGVIAMRETRRTGQDGYGLALAGAVIGGLITAGLVLLTLLWIGVVVSGFTLV</sequence>
<evidence type="ECO:0000313" key="4">
    <source>
        <dbReference type="EMBL" id="OPE53459.1"/>
    </source>
</evidence>
<evidence type="ECO:0000256" key="2">
    <source>
        <dbReference type="SAM" id="Phobius"/>
    </source>
</evidence>
<feature type="region of interest" description="Disordered" evidence="1">
    <location>
        <begin position="1"/>
        <end position="44"/>
    </location>
</feature>
<proteinExistence type="predicted"/>
<keyword evidence="2" id="KW-0472">Membrane</keyword>
<dbReference type="RefSeq" id="WP_073858374.1">
    <property type="nucleotide sequence ID" value="NZ_BAAATC010000001.1"/>
</dbReference>
<accession>A0A1T3WG99</accession>
<reference evidence="4 6" key="1">
    <citation type="submission" date="2016-09" db="EMBL/GenBank/DDBJ databases">
        <title>genome sequences of unsequenced Mycobacteria.</title>
        <authorList>
            <person name="Greninger A.L."/>
            <person name="Jerome K.R."/>
            <person name="Mcnair B."/>
            <person name="Wallis C."/>
            <person name="Fang F."/>
        </authorList>
    </citation>
    <scope>NUCLEOTIDE SEQUENCE [LARGE SCALE GENOMIC DNA]</scope>
    <source>
        <strain evidence="4 6">BM1</strain>
    </source>
</reference>
<evidence type="ECO:0000256" key="1">
    <source>
        <dbReference type="SAM" id="MobiDB-lite"/>
    </source>
</evidence>
<dbReference type="Pfam" id="PF13828">
    <property type="entry name" value="DUF4190"/>
    <property type="match status" value="1"/>
</dbReference>
<protein>
    <submittedName>
        <fullName evidence="5">DUF4190 domain-containing protein</fullName>
    </submittedName>
</protein>
<dbReference type="AlphaFoldDB" id="A0A1T3WG99"/>
<keyword evidence="7" id="KW-1185">Reference proteome</keyword>
<feature type="compositionally biased region" description="Pro residues" evidence="1">
    <location>
        <begin position="25"/>
        <end position="36"/>
    </location>
</feature>
<dbReference type="EMBL" id="MIJD01000156">
    <property type="protein sequence ID" value="OPE53459.1"/>
    <property type="molecule type" value="Genomic_DNA"/>
</dbReference>
<organism evidence="4 6">
    <name type="scientific">Mycolicibacterium diernhoferi</name>
    <dbReference type="NCBI Taxonomy" id="1801"/>
    <lineage>
        <taxon>Bacteria</taxon>
        <taxon>Bacillati</taxon>
        <taxon>Actinomycetota</taxon>
        <taxon>Actinomycetes</taxon>
        <taxon>Mycobacteriales</taxon>
        <taxon>Mycobacteriaceae</taxon>
        <taxon>Mycolicibacterium</taxon>
    </lineage>
</organism>
<name>A0A1T3WG99_9MYCO</name>
<reference evidence="5 7" key="2">
    <citation type="submission" date="2017-10" db="EMBL/GenBank/DDBJ databases">
        <title>The new phylogeny of genus Mycobacterium.</title>
        <authorList>
            <person name="Tortoli E."/>
            <person name="Trovato A."/>
            <person name="Cirillo D.M."/>
        </authorList>
    </citation>
    <scope>NUCLEOTIDE SEQUENCE [LARGE SCALE GENOMIC DNA]</scope>
    <source>
        <strain evidence="5 7">IP141170001</strain>
    </source>
</reference>
<evidence type="ECO:0000259" key="3">
    <source>
        <dbReference type="Pfam" id="PF13828"/>
    </source>
</evidence>
<keyword evidence="2" id="KW-0812">Transmembrane</keyword>
<dbReference type="InterPro" id="IPR025241">
    <property type="entry name" value="DUF4190"/>
</dbReference>
<feature type="transmembrane region" description="Helical" evidence="2">
    <location>
        <begin position="94"/>
        <end position="119"/>
    </location>
</feature>
<evidence type="ECO:0000313" key="7">
    <source>
        <dbReference type="Proteomes" id="UP000220340"/>
    </source>
</evidence>
<dbReference type="Proteomes" id="UP000220340">
    <property type="component" value="Unassembled WGS sequence"/>
</dbReference>
<dbReference type="OrthoDB" id="4462868at2"/>
<gene>
    <name evidence="4" type="ORF">BV510_15450</name>
    <name evidence="5" type="ORF">CRI78_12110</name>
</gene>
<keyword evidence="2" id="KW-1133">Transmembrane helix</keyword>
<feature type="transmembrane region" description="Helical" evidence="2">
    <location>
        <begin position="55"/>
        <end position="82"/>
    </location>
</feature>
<feature type="domain" description="DUF4190" evidence="3">
    <location>
        <begin position="53"/>
        <end position="114"/>
    </location>
</feature>
<evidence type="ECO:0000313" key="5">
    <source>
        <dbReference type="EMBL" id="PEG54338.1"/>
    </source>
</evidence>
<dbReference type="Proteomes" id="UP000191039">
    <property type="component" value="Unassembled WGS sequence"/>
</dbReference>
<feature type="compositionally biased region" description="Pro residues" evidence="1">
    <location>
        <begin position="1"/>
        <end position="13"/>
    </location>
</feature>